<gene>
    <name evidence="1" type="ORF">E2C01_073950</name>
</gene>
<proteinExistence type="predicted"/>
<accession>A0A5B7I6Q3</accession>
<dbReference type="EMBL" id="VSRR010051105">
    <property type="protein sequence ID" value="MPC79422.1"/>
    <property type="molecule type" value="Genomic_DNA"/>
</dbReference>
<protein>
    <submittedName>
        <fullName evidence="1">Uncharacterized protein</fullName>
    </submittedName>
</protein>
<sequence length="68" mass="7657">MCAHCHAQVVSKCVFEPQDSWNYCWHLAGLRCHHAYSSAQETTPHQCCVFNPGSDHGGYDILSILFSM</sequence>
<keyword evidence="2" id="KW-1185">Reference proteome</keyword>
<evidence type="ECO:0000313" key="1">
    <source>
        <dbReference type="EMBL" id="MPC79422.1"/>
    </source>
</evidence>
<evidence type="ECO:0000313" key="2">
    <source>
        <dbReference type="Proteomes" id="UP000324222"/>
    </source>
</evidence>
<dbReference type="AlphaFoldDB" id="A0A5B7I6Q3"/>
<organism evidence="1 2">
    <name type="scientific">Portunus trituberculatus</name>
    <name type="common">Swimming crab</name>
    <name type="synonym">Neptunus trituberculatus</name>
    <dbReference type="NCBI Taxonomy" id="210409"/>
    <lineage>
        <taxon>Eukaryota</taxon>
        <taxon>Metazoa</taxon>
        <taxon>Ecdysozoa</taxon>
        <taxon>Arthropoda</taxon>
        <taxon>Crustacea</taxon>
        <taxon>Multicrustacea</taxon>
        <taxon>Malacostraca</taxon>
        <taxon>Eumalacostraca</taxon>
        <taxon>Eucarida</taxon>
        <taxon>Decapoda</taxon>
        <taxon>Pleocyemata</taxon>
        <taxon>Brachyura</taxon>
        <taxon>Eubrachyura</taxon>
        <taxon>Portunoidea</taxon>
        <taxon>Portunidae</taxon>
        <taxon>Portuninae</taxon>
        <taxon>Portunus</taxon>
    </lineage>
</organism>
<reference evidence="1 2" key="1">
    <citation type="submission" date="2019-05" db="EMBL/GenBank/DDBJ databases">
        <title>Another draft genome of Portunus trituberculatus and its Hox gene families provides insights of decapod evolution.</title>
        <authorList>
            <person name="Jeong J.-H."/>
            <person name="Song I."/>
            <person name="Kim S."/>
            <person name="Choi T."/>
            <person name="Kim D."/>
            <person name="Ryu S."/>
            <person name="Kim W."/>
        </authorList>
    </citation>
    <scope>NUCLEOTIDE SEQUENCE [LARGE SCALE GENOMIC DNA]</scope>
    <source>
        <tissue evidence="1">Muscle</tissue>
    </source>
</reference>
<comment type="caution">
    <text evidence="1">The sequence shown here is derived from an EMBL/GenBank/DDBJ whole genome shotgun (WGS) entry which is preliminary data.</text>
</comment>
<name>A0A5B7I6Q3_PORTR</name>
<dbReference type="Proteomes" id="UP000324222">
    <property type="component" value="Unassembled WGS sequence"/>
</dbReference>